<dbReference type="GO" id="GO:0022627">
    <property type="term" value="C:cytosolic small ribosomal subunit"/>
    <property type="evidence" value="ECO:0007669"/>
    <property type="project" value="TreeGrafter"/>
</dbReference>
<reference evidence="6 7" key="1">
    <citation type="journal article" date="2020" name="Nature">
        <title>Isolation of an archaeon at the prokaryote-eukaryote interface.</title>
        <authorList>
            <person name="Imachi H."/>
            <person name="Nobu M.K."/>
            <person name="Nakahara N."/>
            <person name="Morono Y."/>
            <person name="Ogawara M."/>
            <person name="Takaki Y."/>
            <person name="Takano Y."/>
            <person name="Uematsu K."/>
            <person name="Ikuta T."/>
            <person name="Ito M."/>
            <person name="Matsui Y."/>
            <person name="Miyazaki M."/>
            <person name="Murata K."/>
            <person name="Saito Y."/>
            <person name="Sakai S."/>
            <person name="Song C."/>
            <person name="Tasumi E."/>
            <person name="Yamanaka Y."/>
            <person name="Yamaguchi T."/>
            <person name="Kamagata Y."/>
            <person name="Tamaki H."/>
            <person name="Takai K."/>
        </authorList>
    </citation>
    <scope>NUCLEOTIDE SEQUENCE [LARGE SCALE GENOMIC DNA]</scope>
    <source>
        <strain evidence="6 7">MK-D1</strain>
    </source>
</reference>
<dbReference type="Proteomes" id="UP000321408">
    <property type="component" value="Chromosome"/>
</dbReference>
<dbReference type="FunFam" id="2.40.50.140:FF:000145">
    <property type="entry name" value="30S ribosomal protein S28e"/>
    <property type="match status" value="1"/>
</dbReference>
<dbReference type="NCBIfam" id="NF003080">
    <property type="entry name" value="PRK04007.1"/>
    <property type="match status" value="1"/>
</dbReference>
<evidence type="ECO:0000256" key="5">
    <source>
        <dbReference type="HAMAP-Rule" id="MF_00292"/>
    </source>
</evidence>
<protein>
    <recommendedName>
        <fullName evidence="4 5">Small ribosomal subunit protein eS28</fullName>
    </recommendedName>
</protein>
<dbReference type="PANTHER" id="PTHR10769:SF3">
    <property type="entry name" value="SMALL RIBOSOMAL SUBUNIT PROTEIN ES28"/>
    <property type="match status" value="1"/>
</dbReference>
<dbReference type="Gene3D" id="2.40.50.140">
    <property type="entry name" value="Nucleic acid-binding proteins"/>
    <property type="match status" value="1"/>
</dbReference>
<dbReference type="HAMAP" id="MF_00292">
    <property type="entry name" value="Ribosomal_eS28"/>
    <property type="match status" value="1"/>
</dbReference>
<dbReference type="RefSeq" id="WP_147664439.1">
    <property type="nucleotide sequence ID" value="NZ_CP042905.2"/>
</dbReference>
<comment type="similarity">
    <text evidence="1 5">Belongs to the eukaryotic ribosomal protein eS28 family.</text>
</comment>
<accession>A0A5B9DE73</accession>
<evidence type="ECO:0000313" key="7">
    <source>
        <dbReference type="Proteomes" id="UP000321408"/>
    </source>
</evidence>
<dbReference type="PROSITE" id="PS00961">
    <property type="entry name" value="RIBOSOMAL_S28E"/>
    <property type="match status" value="1"/>
</dbReference>
<dbReference type="OrthoDB" id="7620at2157"/>
<evidence type="ECO:0000256" key="4">
    <source>
        <dbReference type="ARBA" id="ARBA00035146"/>
    </source>
</evidence>
<dbReference type="GeneID" id="41331353"/>
<keyword evidence="7" id="KW-1185">Reference proteome</keyword>
<dbReference type="SUPFAM" id="SSF50249">
    <property type="entry name" value="Nucleic acid-binding proteins"/>
    <property type="match status" value="1"/>
</dbReference>
<dbReference type="EMBL" id="CP042905">
    <property type="protein sequence ID" value="QEE17548.1"/>
    <property type="molecule type" value="Genomic_DNA"/>
</dbReference>
<evidence type="ECO:0000313" key="6">
    <source>
        <dbReference type="EMBL" id="QEE17548.1"/>
    </source>
</evidence>
<keyword evidence="3 5" id="KW-0687">Ribonucleoprotein</keyword>
<dbReference type="InterPro" id="IPR028626">
    <property type="entry name" value="Ribosomal_eS28_CS"/>
</dbReference>
<dbReference type="PANTHER" id="PTHR10769">
    <property type="entry name" value="40S RIBOSOMAL PROTEIN S28"/>
    <property type="match status" value="1"/>
</dbReference>
<proteinExistence type="inferred from homology"/>
<reference evidence="6 7" key="2">
    <citation type="journal article" date="2024" name="Int. J. Syst. Evol. Microbiol.">
        <title>Promethearchaeum syntrophicum gen. nov., sp. nov., an anaerobic, obligately syntrophic archaeon, the first isolate of the lineage 'Asgard' archaea, and proposal of the new archaeal phylum Promethearchaeota phyl. nov. and kingdom Promethearchaeati regn. nov.</title>
        <authorList>
            <person name="Imachi H."/>
            <person name="Nobu M.K."/>
            <person name="Kato S."/>
            <person name="Takaki Y."/>
            <person name="Miyazaki M."/>
            <person name="Miyata M."/>
            <person name="Ogawara M."/>
            <person name="Saito Y."/>
            <person name="Sakai S."/>
            <person name="Tahara Y.O."/>
            <person name="Takano Y."/>
            <person name="Tasumi E."/>
            <person name="Uematsu K."/>
            <person name="Yoshimura T."/>
            <person name="Itoh T."/>
            <person name="Ohkuma M."/>
            <person name="Takai K."/>
        </authorList>
    </citation>
    <scope>NUCLEOTIDE SEQUENCE [LARGE SCALE GENOMIC DNA]</scope>
    <source>
        <strain evidence="6 7">MK-D1</strain>
    </source>
</reference>
<sequence length="79" mass="9289">MAKKEKTKRYDDDRFQSYAQVIQIIGRTGLTGEIMQCKVRVLDGKDKARIITRNLKGPVRKDDIVILRETEREAKKIRR</sequence>
<dbReference type="InterPro" id="IPR000289">
    <property type="entry name" value="Ribosomal_eS28"/>
</dbReference>
<dbReference type="InterPro" id="IPR012340">
    <property type="entry name" value="NA-bd_OB-fold"/>
</dbReference>
<dbReference type="GO" id="GO:0000028">
    <property type="term" value="P:ribosomal small subunit assembly"/>
    <property type="evidence" value="ECO:0007669"/>
    <property type="project" value="TreeGrafter"/>
</dbReference>
<dbReference type="GO" id="GO:0030490">
    <property type="term" value="P:maturation of SSU-rRNA"/>
    <property type="evidence" value="ECO:0007669"/>
    <property type="project" value="TreeGrafter"/>
</dbReference>
<organism evidence="6 7">
    <name type="scientific">Promethearchaeum syntrophicum</name>
    <dbReference type="NCBI Taxonomy" id="2594042"/>
    <lineage>
        <taxon>Archaea</taxon>
        <taxon>Promethearchaeati</taxon>
        <taxon>Promethearchaeota</taxon>
        <taxon>Promethearchaeia</taxon>
        <taxon>Promethearchaeales</taxon>
        <taxon>Promethearchaeaceae</taxon>
        <taxon>Promethearchaeum</taxon>
    </lineage>
</organism>
<name>A0A5B9DE73_9ARCH</name>
<evidence type="ECO:0000256" key="3">
    <source>
        <dbReference type="ARBA" id="ARBA00023274"/>
    </source>
</evidence>
<dbReference type="GO" id="GO:0003735">
    <property type="term" value="F:structural constituent of ribosome"/>
    <property type="evidence" value="ECO:0007669"/>
    <property type="project" value="InterPro"/>
</dbReference>
<gene>
    <name evidence="5" type="primary">rps28e</name>
    <name evidence="6" type="ORF">DSAG12_03385</name>
</gene>
<evidence type="ECO:0000256" key="2">
    <source>
        <dbReference type="ARBA" id="ARBA00022980"/>
    </source>
</evidence>
<dbReference type="GO" id="GO:0006412">
    <property type="term" value="P:translation"/>
    <property type="evidence" value="ECO:0007669"/>
    <property type="project" value="UniProtKB-UniRule"/>
</dbReference>
<dbReference type="Pfam" id="PF01200">
    <property type="entry name" value="Ribosomal_S28e"/>
    <property type="match status" value="1"/>
</dbReference>
<keyword evidence="2 5" id="KW-0689">Ribosomal protein</keyword>
<dbReference type="AlphaFoldDB" id="A0A5B9DE73"/>
<dbReference type="KEGG" id="psyt:DSAG12_03385"/>
<evidence type="ECO:0000256" key="1">
    <source>
        <dbReference type="ARBA" id="ARBA00005943"/>
    </source>
</evidence>